<evidence type="ECO:0000313" key="3">
    <source>
        <dbReference type="Proteomes" id="UP000030351"/>
    </source>
</evidence>
<dbReference type="Proteomes" id="UP000030351">
    <property type="component" value="Unassembled WGS sequence"/>
</dbReference>
<proteinExistence type="predicted"/>
<evidence type="ECO:0000313" key="2">
    <source>
        <dbReference type="EMBL" id="KGT87216.1"/>
    </source>
</evidence>
<evidence type="ECO:0000259" key="1">
    <source>
        <dbReference type="PROSITE" id="PS50943"/>
    </source>
</evidence>
<name>A0A0A3YPD6_9GAMM</name>
<dbReference type="EMBL" id="JRUQ01000076">
    <property type="protein sequence ID" value="KGT87216.1"/>
    <property type="molecule type" value="Genomic_DNA"/>
</dbReference>
<dbReference type="STRING" id="371042.NG99_23620"/>
<sequence length="196" mass="20992">MKTLSERLKLAMHQSGHTSQSDLAKLAGVNQSIISKILTGKNETSKYSGKLAAALGISADWLINGAGSMEGSDVPIQKIDASRLVPVWDEKGDTGDVVSWHESVPNSYRIYLMKKNTGIEKAPEGALVLVNPSLKPGNNELVVTNIRGSISAYRFLEGGAGLGFLGVDDSRIPPFEISDESCIEGVAEQILIGRLR</sequence>
<dbReference type="SMART" id="SM00530">
    <property type="entry name" value="HTH_XRE"/>
    <property type="match status" value="1"/>
</dbReference>
<dbReference type="CDD" id="cd00093">
    <property type="entry name" value="HTH_XRE"/>
    <property type="match status" value="1"/>
</dbReference>
<dbReference type="GO" id="GO:0003677">
    <property type="term" value="F:DNA binding"/>
    <property type="evidence" value="ECO:0007669"/>
    <property type="project" value="InterPro"/>
</dbReference>
<reference evidence="2 3" key="1">
    <citation type="submission" date="2014-10" db="EMBL/GenBank/DDBJ databases">
        <title>Genome sequence of Erwinia typographi M043b.</title>
        <authorList>
            <person name="Chan K.-G."/>
            <person name="Tan W.-S."/>
        </authorList>
    </citation>
    <scope>NUCLEOTIDE SEQUENCE [LARGE SCALE GENOMIC DNA]</scope>
    <source>
        <strain evidence="2 3">M043b</strain>
    </source>
</reference>
<dbReference type="eggNOG" id="COG1396">
    <property type="taxonomic scope" value="Bacteria"/>
</dbReference>
<organism evidence="2 3">
    <name type="scientific">Erwinia typographi</name>
    <dbReference type="NCBI Taxonomy" id="371042"/>
    <lineage>
        <taxon>Bacteria</taxon>
        <taxon>Pseudomonadati</taxon>
        <taxon>Pseudomonadota</taxon>
        <taxon>Gammaproteobacteria</taxon>
        <taxon>Enterobacterales</taxon>
        <taxon>Erwiniaceae</taxon>
        <taxon>Erwinia</taxon>
    </lineage>
</organism>
<dbReference type="InterPro" id="IPR036286">
    <property type="entry name" value="LexA/Signal_pep-like_sf"/>
</dbReference>
<dbReference type="InterPro" id="IPR001387">
    <property type="entry name" value="Cro/C1-type_HTH"/>
</dbReference>
<comment type="caution">
    <text evidence="2">The sequence shown here is derived from an EMBL/GenBank/DDBJ whole genome shotgun (WGS) entry which is preliminary data.</text>
</comment>
<protein>
    <recommendedName>
        <fullName evidence="1">HTH cro/C1-type domain-containing protein</fullName>
    </recommendedName>
</protein>
<dbReference type="InterPro" id="IPR010982">
    <property type="entry name" value="Lambda_DNA-bd_dom_sf"/>
</dbReference>
<dbReference type="PROSITE" id="PS50943">
    <property type="entry name" value="HTH_CROC1"/>
    <property type="match status" value="1"/>
</dbReference>
<keyword evidence="3" id="KW-1185">Reference proteome</keyword>
<gene>
    <name evidence="2" type="ORF">NG99_23620</name>
</gene>
<feature type="domain" description="HTH cro/C1-type" evidence="1">
    <location>
        <begin position="19"/>
        <end position="62"/>
    </location>
</feature>
<dbReference type="SUPFAM" id="SSF47413">
    <property type="entry name" value="lambda repressor-like DNA-binding domains"/>
    <property type="match status" value="1"/>
</dbReference>
<dbReference type="AlphaFoldDB" id="A0A0A3YPD6"/>
<dbReference type="Pfam" id="PF01381">
    <property type="entry name" value="HTH_3"/>
    <property type="match status" value="1"/>
</dbReference>
<accession>A0A0A3YPD6</accession>
<dbReference type="Gene3D" id="1.10.260.40">
    <property type="entry name" value="lambda repressor-like DNA-binding domains"/>
    <property type="match status" value="1"/>
</dbReference>
<dbReference type="SUPFAM" id="SSF51306">
    <property type="entry name" value="LexA/Signal peptidase"/>
    <property type="match status" value="1"/>
</dbReference>